<evidence type="ECO:0000313" key="9">
    <source>
        <dbReference type="Proteomes" id="UP000076078"/>
    </source>
</evidence>
<keyword evidence="9" id="KW-1185">Reference proteome</keyword>
<dbReference type="PANTHER" id="PTHR11099">
    <property type="entry name" value="VACUOLAR SORTING PROTEIN 35"/>
    <property type="match status" value="1"/>
</dbReference>
<dbReference type="PANTHER" id="PTHR11099:SF0">
    <property type="entry name" value="VACUOLAR PROTEIN SORTING-ASSOCIATED PROTEIN 35"/>
    <property type="match status" value="1"/>
</dbReference>
<keyword evidence="6" id="KW-0175">Coiled coil</keyword>
<dbReference type="GO" id="GO:0042147">
    <property type="term" value="P:retrograde transport, endosome to Golgi"/>
    <property type="evidence" value="ECO:0007669"/>
    <property type="project" value="InterPro"/>
</dbReference>
<gene>
    <name evidence="8" type="ORF">DLAC_03881</name>
</gene>
<evidence type="ECO:0000256" key="3">
    <source>
        <dbReference type="ARBA" id="ARBA00022448"/>
    </source>
</evidence>
<reference evidence="8 9" key="1">
    <citation type="submission" date="2015-12" db="EMBL/GenBank/DDBJ databases">
        <title>Dictyostelia acquired genes for synthesis and detection of signals that induce cell-type specialization by lateral gene transfer from prokaryotes.</title>
        <authorList>
            <person name="Gloeckner G."/>
            <person name="Schaap P."/>
        </authorList>
    </citation>
    <scope>NUCLEOTIDE SEQUENCE [LARGE SCALE GENOMIC DNA]</scope>
    <source>
        <strain evidence="8 9">TK</strain>
    </source>
</reference>
<dbReference type="GO" id="GO:0005829">
    <property type="term" value="C:cytosol"/>
    <property type="evidence" value="ECO:0007669"/>
    <property type="project" value="GOC"/>
</dbReference>
<dbReference type="GO" id="GO:0006886">
    <property type="term" value="P:intracellular protein transport"/>
    <property type="evidence" value="ECO:0007669"/>
    <property type="project" value="TreeGrafter"/>
</dbReference>
<dbReference type="InterPro" id="IPR016024">
    <property type="entry name" value="ARM-type_fold"/>
</dbReference>
<feature type="compositionally biased region" description="Low complexity" evidence="7">
    <location>
        <begin position="2168"/>
        <end position="2183"/>
    </location>
</feature>
<sequence>MMKSKPTVSQTLSPEEEQAKFFEEAKNNVLIQGHHMKLSLDAGKLMDALKYASNIINELRTSLLTPKNYYALYLEAFDHLQHLNTFLYEEKHGKRMNELYEVVQHAGNVLPRLYLLITVGAVYIKTKQAPAKDVLKDLIEMCRGVQHPTRGLFLRHYLSEVTKDKLPDVGSSVETGTVEDSIDFIIQNFTETNKLWVRMQHQAPTRDKEKRENERLELRLLVGKNLSRLAQLEGVDQSAYSENVLPKIVEQIINCKDKIAQQYLMEILIQVFPDEFHLVTLDTILSTCGQLQPGVDVKTIIASLIDRLANFATRNQESVPQEIKIFDIFFENVKNIIQQRPNMELQDTLGLHVSLLNLTLKCYPTNQDNANEVLGLCQKILSGKSKEEINKPTCVKQIVQLLQIPLEAFKNVLTVLKLSNYKPLIQCLSYNTRKKVSLDIVNNTIQNSTIIEEPDDVTNLLETIQTLIKDEPDQPDSDEIDKEDFQEEQNKVASLVHLFDSEDPEKLFKIYILARSHFGKGGPQRIKHTLVPLVFRSLRFITKLKQQVDDEVIQLDANQWAAIGTRIYTFVSETIKALADIKLADLSFRLYLQAVQTFDACNLVKSTKELAVKALLIFQEDIADFKAQVSALTLLIATLNSLSIPDEEIYESLAGQSIKQASRLLLAQDQSKLISLCSHLFWVANGKRQYHNPDSVLQALKKALSIISNEANPSLSTFVDILNECLYYFDKKTDAVPIQFISDLVELIRTTHIKEGDPSLVYLQNTIKYITSQNYPELKEKIHEIFDDCQKSLVNHKKLFKQLQDIFFQCINSRDKSESFNNILFSIVDKVLIHFKREASIERIVKFISQFVCNLMNNHYKITANNENSETEEQSIKIDEFFNLLLKHLLDRSASKEKAVRLRTAQIIGEIFNSLREDYEFTEDTWTALIESMLMKSKDRVPSVRKQSIYSLSRIQDSTNPDDIITNRLIEMLQFDTSPDIRETVLGCIIPTKSTLVPLIEKTLDVNSKVREESFSVIAKKLEIKSIPVALRMGLLKNGLQDRDKLVRDSCSKMLIDHWYDKLCQCNIFQLLKSFHVSSYVEESQLALQEIFSRGKFGNIDLVSKEIDFYQLTREKIFYLRVLSHHLKKSKNLELLESVLPDIVEFNQVLLHYFIGKPEDKQNVITDKEMDLKLFIQSELLLIAQCLDFSDEAGRSQLLMIIKQFIMSIDIDDCHLESLMELLYKVYPETSEYTNTILMALSDLLNDTDSNTDEHHLQAKEKLEKLKEEIQLLESQKEQFSKFTKKGQQSSTMDQGVLANIEKSLKKKNHDLTAIQEHLQSKQMLEDAIWLKIVTIFIHFLNNFKSNLNPKHQLVLKKLIESISKNGVASHNSLIQASSYKVLSLYSLLDSSFNSIQILLNQFEIERSQLSKCEYDKETEELDFTIMSSLVEGLFDNLLWYAHHVNQVDQSLSFSSILQILFNYLKSEEKDPKDTKLNQKLIEGLSKFIYNQVHDPQDKKATIPLYSEIFSHLVVVFFREDDQKDQEKTTQQILSSFFNLLVMSNKDYEQTKLILIESFLVTIKTVPSVKSANAVKFYLYLVNKLVASVNNGRDENLHLKPEQLCKMENLIGFQMIFTLSLETIHNHATEEGKQLCKLFSQFKFDKGFIDNDKVKQLLYLNDRMSNVIRQKPHYNQLRKYDGYLQTLMSNTKDKDLSDQQQEYLLGQIENYKSIPPVEKSPEKPQPKKKRAYSRKSTKRDYSEEDLSEVDESELDESELDENDDISEEDEDLVEIKVPDISKLEIKDEEMVIHPEVPDIHIESSLENLDLNISHEREVIESSREKVDESIDYLDNISQVSEEELEMEVLMESEEETDEIVDIPKSSLNDSEPKEKSLLISKFESDNESEVEVELEEEGEIESENETESGSESNSESESESESERSMSSYGSEAEEDNSYLSDNSSESEIEGISCNSDDYTDTENEEVIEENEEEEEEEEEDDEDDESQDDEEEKDLSEEEELEEKEDMSVLEEVDELDKLLDETQQPHQILESENEKEEKEIAKPITQDNSISVEEDDELDMEVEMEMEIEIEKDEVEKLPPVLEKKPLEVTNNHKPVKNVPEKAPQVKADALSKTFERLSISTKKLNDTGKNTPPQRPSISKPIQPKLPRTSVQTSSITTPPLSQRPSITKPSTTYKPTTTPGISVQKPSIAPSATNMPVRKLSTLPPKPLITTKVQPKIATTTITKTTTSRPSVSITPPSKLLTTTIKVQPKTTTVLPITKVQSKTSITPVTKKVITDQENIKPIVNQNTTPTQSITKKPLSVLLRKPIAKTPAIKK</sequence>
<dbReference type="GO" id="GO:0030906">
    <property type="term" value="C:retromer, cargo-selective complex"/>
    <property type="evidence" value="ECO:0007669"/>
    <property type="project" value="InterPro"/>
</dbReference>
<feature type="compositionally biased region" description="Basic residues" evidence="7">
    <location>
        <begin position="1726"/>
        <end position="1737"/>
    </location>
</feature>
<feature type="compositionally biased region" description="Acidic residues" evidence="7">
    <location>
        <begin position="1885"/>
        <end position="1920"/>
    </location>
</feature>
<dbReference type="Gene3D" id="1.25.10.10">
    <property type="entry name" value="Leucine-rich Repeat Variant"/>
    <property type="match status" value="1"/>
</dbReference>
<dbReference type="GO" id="GO:0005770">
    <property type="term" value="C:late endosome"/>
    <property type="evidence" value="ECO:0007669"/>
    <property type="project" value="TreeGrafter"/>
</dbReference>
<comment type="similarity">
    <text evidence="2">Belongs to the VPS35 family.</text>
</comment>
<protein>
    <recommendedName>
        <fullName evidence="10">Vacuolar protein sorting-associated protein 35</fullName>
    </recommendedName>
</protein>
<dbReference type="InterPro" id="IPR005378">
    <property type="entry name" value="Vps35"/>
</dbReference>
<feature type="region of interest" description="Disordered" evidence="7">
    <location>
        <begin position="2074"/>
        <end position="2195"/>
    </location>
</feature>
<feature type="compositionally biased region" description="Acidic residues" evidence="7">
    <location>
        <begin position="1742"/>
        <end position="1772"/>
    </location>
</feature>
<evidence type="ECO:0008006" key="10">
    <source>
        <dbReference type="Google" id="ProtNLM"/>
    </source>
</evidence>
<feature type="region of interest" description="Disordered" evidence="7">
    <location>
        <begin position="1713"/>
        <end position="1772"/>
    </location>
</feature>
<comment type="caution">
    <text evidence="8">The sequence shown here is derived from an EMBL/GenBank/DDBJ whole genome shotgun (WGS) entry which is preliminary data.</text>
</comment>
<organism evidence="8 9">
    <name type="scientific">Tieghemostelium lacteum</name>
    <name type="common">Slime mold</name>
    <name type="synonym">Dictyostelium lacteum</name>
    <dbReference type="NCBI Taxonomy" id="361077"/>
    <lineage>
        <taxon>Eukaryota</taxon>
        <taxon>Amoebozoa</taxon>
        <taxon>Evosea</taxon>
        <taxon>Eumycetozoa</taxon>
        <taxon>Dictyostelia</taxon>
        <taxon>Dictyosteliales</taxon>
        <taxon>Raperosteliaceae</taxon>
        <taxon>Tieghemostelium</taxon>
    </lineage>
</organism>
<dbReference type="InterPro" id="IPR042491">
    <property type="entry name" value="Vps35_C"/>
</dbReference>
<evidence type="ECO:0000256" key="5">
    <source>
        <dbReference type="ARBA" id="ARBA00023136"/>
    </source>
</evidence>
<name>A0A152A1F1_TIELA</name>
<feature type="compositionally biased region" description="Basic and acidic residues" evidence="7">
    <location>
        <begin position="2076"/>
        <end position="2089"/>
    </location>
</feature>
<dbReference type="InParanoid" id="A0A152A1F1"/>
<feature type="compositionally biased region" description="Polar residues" evidence="7">
    <location>
        <begin position="2152"/>
        <end position="2167"/>
    </location>
</feature>
<feature type="coiled-coil region" evidence="6">
    <location>
        <begin position="1256"/>
        <end position="1283"/>
    </location>
</feature>
<keyword evidence="5" id="KW-0472">Membrane</keyword>
<feature type="compositionally biased region" description="Polar residues" evidence="7">
    <location>
        <begin position="2121"/>
        <end position="2135"/>
    </location>
</feature>
<feature type="compositionally biased region" description="Acidic residues" evidence="7">
    <location>
        <begin position="1843"/>
        <end position="1860"/>
    </location>
</feature>
<dbReference type="Pfam" id="PF03635">
    <property type="entry name" value="Vps35"/>
    <property type="match status" value="1"/>
</dbReference>
<comment type="subcellular location">
    <subcellularLocation>
        <location evidence="1">Membrane</location>
        <topology evidence="1">Peripheral membrane protein</topology>
    </subcellularLocation>
</comment>
<evidence type="ECO:0000313" key="8">
    <source>
        <dbReference type="EMBL" id="KYQ99914.1"/>
    </source>
</evidence>
<dbReference type="SUPFAM" id="SSF48371">
    <property type="entry name" value="ARM repeat"/>
    <property type="match status" value="1"/>
</dbReference>
<keyword evidence="3" id="KW-0813">Transport</keyword>
<evidence type="ECO:0000256" key="2">
    <source>
        <dbReference type="ARBA" id="ARBA00006536"/>
    </source>
</evidence>
<evidence type="ECO:0000256" key="6">
    <source>
        <dbReference type="SAM" id="Coils"/>
    </source>
</evidence>
<accession>A0A152A1F1</accession>
<keyword evidence="4" id="KW-0653">Protein transport</keyword>
<feature type="compositionally biased region" description="Acidic residues" evidence="7">
    <location>
        <begin position="1958"/>
        <end position="2016"/>
    </location>
</feature>
<proteinExistence type="inferred from homology"/>
<dbReference type="Gene3D" id="1.25.40.660">
    <property type="entry name" value="Vacuolar protein sorting-associated protein 35, helical subcomplex Vps35-C"/>
    <property type="match status" value="1"/>
</dbReference>
<dbReference type="EMBL" id="LODT01000020">
    <property type="protein sequence ID" value="KYQ99914.1"/>
    <property type="molecule type" value="Genomic_DNA"/>
</dbReference>
<feature type="compositionally biased region" description="Polar residues" evidence="7">
    <location>
        <begin position="2184"/>
        <end position="2195"/>
    </location>
</feature>
<feature type="region of interest" description="Disordered" evidence="7">
    <location>
        <begin position="1843"/>
        <end position="2059"/>
    </location>
</feature>
<evidence type="ECO:0000256" key="7">
    <source>
        <dbReference type="SAM" id="MobiDB-lite"/>
    </source>
</evidence>
<dbReference type="Proteomes" id="UP000076078">
    <property type="component" value="Unassembled WGS sequence"/>
</dbReference>
<dbReference type="STRING" id="361077.A0A152A1F1"/>
<dbReference type="InterPro" id="IPR011989">
    <property type="entry name" value="ARM-like"/>
</dbReference>
<dbReference type="OrthoDB" id="10258141at2759"/>
<evidence type="ECO:0000256" key="1">
    <source>
        <dbReference type="ARBA" id="ARBA00004170"/>
    </source>
</evidence>
<evidence type="ECO:0000256" key="4">
    <source>
        <dbReference type="ARBA" id="ARBA00022927"/>
    </source>
</evidence>